<evidence type="ECO:0000256" key="1">
    <source>
        <dbReference type="ARBA" id="ARBA00004127"/>
    </source>
</evidence>
<dbReference type="PATRIC" id="fig|1280514.3.peg.2760"/>
<feature type="transmembrane region" description="Helical" evidence="6">
    <location>
        <begin position="162"/>
        <end position="185"/>
    </location>
</feature>
<dbReference type="InterPro" id="IPR003945">
    <property type="entry name" value="NU5C-like"/>
</dbReference>
<feature type="transmembrane region" description="Helical" evidence="6">
    <location>
        <begin position="6"/>
        <end position="27"/>
    </location>
</feature>
<dbReference type="OrthoDB" id="9811798at2"/>
<organism evidence="8 9">
    <name type="scientific">Acidithrix ferrooxidans</name>
    <dbReference type="NCBI Taxonomy" id="1280514"/>
    <lineage>
        <taxon>Bacteria</taxon>
        <taxon>Bacillati</taxon>
        <taxon>Actinomycetota</taxon>
        <taxon>Acidimicrobiia</taxon>
        <taxon>Acidimicrobiales</taxon>
        <taxon>Acidimicrobiaceae</taxon>
        <taxon>Acidithrix</taxon>
    </lineage>
</organism>
<dbReference type="GO" id="GO:0015990">
    <property type="term" value="P:electron transport coupled proton transport"/>
    <property type="evidence" value="ECO:0007669"/>
    <property type="project" value="TreeGrafter"/>
</dbReference>
<gene>
    <name evidence="8" type="ORF">AXFE_21060</name>
</gene>
<proteinExistence type="predicted"/>
<feature type="domain" description="NADH:quinone oxidoreductase/Mrp antiporter transmembrane" evidence="7">
    <location>
        <begin position="144"/>
        <end position="395"/>
    </location>
</feature>
<evidence type="ECO:0000313" key="8">
    <source>
        <dbReference type="EMBL" id="KJF17035.1"/>
    </source>
</evidence>
<feature type="transmembrane region" description="Helical" evidence="6">
    <location>
        <begin position="81"/>
        <end position="100"/>
    </location>
</feature>
<comment type="subcellular location">
    <subcellularLocation>
        <location evidence="1">Endomembrane system</location>
        <topology evidence="1">Multi-pass membrane protein</topology>
    </subcellularLocation>
    <subcellularLocation>
        <location evidence="5">Membrane</location>
        <topology evidence="5">Multi-pass membrane protein</topology>
    </subcellularLocation>
</comment>
<accession>A0A0D8HGC3</accession>
<dbReference type="GO" id="GO:0016020">
    <property type="term" value="C:membrane"/>
    <property type="evidence" value="ECO:0007669"/>
    <property type="project" value="UniProtKB-SubCell"/>
</dbReference>
<dbReference type="GO" id="GO:0008137">
    <property type="term" value="F:NADH dehydrogenase (ubiquinone) activity"/>
    <property type="evidence" value="ECO:0007669"/>
    <property type="project" value="InterPro"/>
</dbReference>
<dbReference type="PRINTS" id="PR01434">
    <property type="entry name" value="NADHDHGNASE5"/>
</dbReference>
<keyword evidence="9" id="KW-1185">Reference proteome</keyword>
<evidence type="ECO:0000256" key="5">
    <source>
        <dbReference type="RuleBase" id="RU000320"/>
    </source>
</evidence>
<evidence type="ECO:0000259" key="7">
    <source>
        <dbReference type="Pfam" id="PF00361"/>
    </source>
</evidence>
<evidence type="ECO:0000256" key="3">
    <source>
        <dbReference type="ARBA" id="ARBA00022989"/>
    </source>
</evidence>
<dbReference type="AlphaFoldDB" id="A0A0D8HGC3"/>
<dbReference type="Proteomes" id="UP000032360">
    <property type="component" value="Unassembled WGS sequence"/>
</dbReference>
<dbReference type="GO" id="GO:0042773">
    <property type="term" value="P:ATP synthesis coupled electron transport"/>
    <property type="evidence" value="ECO:0007669"/>
    <property type="project" value="InterPro"/>
</dbReference>
<keyword evidence="4 6" id="KW-0472">Membrane</keyword>
<feature type="transmembrane region" description="Helical" evidence="6">
    <location>
        <begin position="368"/>
        <end position="385"/>
    </location>
</feature>
<feature type="transmembrane region" description="Helical" evidence="6">
    <location>
        <begin position="39"/>
        <end position="61"/>
    </location>
</feature>
<evidence type="ECO:0000256" key="4">
    <source>
        <dbReference type="ARBA" id="ARBA00023136"/>
    </source>
</evidence>
<dbReference type="EMBL" id="JXYS01000067">
    <property type="protein sequence ID" value="KJF17035.1"/>
    <property type="molecule type" value="Genomic_DNA"/>
</dbReference>
<protein>
    <submittedName>
        <fullName evidence="8">NADH-quinone oxidoreductase subunit 12</fullName>
        <ecNumber evidence="8">1.6.99.5</ecNumber>
    </submittedName>
</protein>
<evidence type="ECO:0000256" key="6">
    <source>
        <dbReference type="SAM" id="Phobius"/>
    </source>
</evidence>
<feature type="transmembrane region" description="Helical" evidence="6">
    <location>
        <begin position="206"/>
        <end position="226"/>
    </location>
</feature>
<keyword evidence="8" id="KW-0560">Oxidoreductase</keyword>
<evidence type="ECO:0000313" key="9">
    <source>
        <dbReference type="Proteomes" id="UP000032360"/>
    </source>
</evidence>
<evidence type="ECO:0000256" key="2">
    <source>
        <dbReference type="ARBA" id="ARBA00022692"/>
    </source>
</evidence>
<comment type="caution">
    <text evidence="8">The sequence shown here is derived from an EMBL/GenBank/DDBJ whole genome shotgun (WGS) entry which is preliminary data.</text>
</comment>
<feature type="transmembrane region" description="Helical" evidence="6">
    <location>
        <begin position="112"/>
        <end position="142"/>
    </location>
</feature>
<feature type="transmembrane region" description="Helical" evidence="6">
    <location>
        <begin position="312"/>
        <end position="331"/>
    </location>
</feature>
<sequence>MDTGIALNGSTATVVLPLFAAGVLCLVPRRWVARLSVWAAWLVVACALLVMVKVSTGANIFSHISLIPITKHPYFASNRLSAVLMIFIATIGAIVSTFSLRFLQQDLLNRRYFVASQVLIASSIAVATATTLAVLSCAWIIADASFLALLFYRRELPGVAEALRRTLTYFSIGAIAMVGAVLLVLNRVGNLNITSLGAQHEALTALGGEALPVGALLMVAILIRSAQGPAARWMPPTVNAPTPVSALLHAGVVNGGGILLLRIGVLAESSNLVTALAFAIVTITAIVAALAIRFRSDIKGELTISTISQMGFMISEATIGANLATLMHLLGHGTYKASRFLNSPSAIGKPSGHNAPAKANHPPIKTKAIAALGALVAVSAAYPGASGHRGGLILLGFVACTIYVAISNAARNLAGQPKLIVTIAGATLLGSAAYGAILGGLDRWMSSSLAVVPSGALSPWWLIVALGVALGLERLSTIPTLERHLRVWSINFGSISRHGFYHIPNTWAKVSPPKTSRRQYQRILMQSESSIEKEEAAA</sequence>
<feature type="transmembrane region" description="Helical" evidence="6">
    <location>
        <begin position="391"/>
        <end position="410"/>
    </location>
</feature>
<feature type="transmembrane region" description="Helical" evidence="6">
    <location>
        <begin position="272"/>
        <end position="292"/>
    </location>
</feature>
<dbReference type="STRING" id="1280514.AXFE_21060"/>
<dbReference type="PANTHER" id="PTHR42829:SF1">
    <property type="entry name" value="INORGANIC CARBON TRANSPORTER SUBUNIT DABB-RELATED"/>
    <property type="match status" value="1"/>
</dbReference>
<dbReference type="RefSeq" id="WP_052605740.1">
    <property type="nucleotide sequence ID" value="NZ_JXYS01000067.1"/>
</dbReference>
<dbReference type="PANTHER" id="PTHR42829">
    <property type="entry name" value="NADH-UBIQUINONE OXIDOREDUCTASE CHAIN 5"/>
    <property type="match status" value="1"/>
</dbReference>
<reference evidence="8 9" key="1">
    <citation type="submission" date="2015-01" db="EMBL/GenBank/DDBJ databases">
        <title>Draft genome of the acidophilic iron oxidizer Acidithrix ferrooxidans strain Py-F3.</title>
        <authorList>
            <person name="Poehlein A."/>
            <person name="Eisen S."/>
            <person name="Schloemann M."/>
            <person name="Johnson B.D."/>
            <person name="Daniel R."/>
            <person name="Muehling M."/>
        </authorList>
    </citation>
    <scope>NUCLEOTIDE SEQUENCE [LARGE SCALE GENOMIC DNA]</scope>
    <source>
        <strain evidence="8 9">Py-F3</strain>
    </source>
</reference>
<dbReference type="GO" id="GO:0003954">
    <property type="term" value="F:NADH dehydrogenase activity"/>
    <property type="evidence" value="ECO:0007669"/>
    <property type="project" value="TreeGrafter"/>
</dbReference>
<name>A0A0D8HGC3_9ACTN</name>
<keyword evidence="2 5" id="KW-0812">Transmembrane</keyword>
<feature type="transmembrane region" description="Helical" evidence="6">
    <location>
        <begin position="457"/>
        <end position="476"/>
    </location>
</feature>
<dbReference type="InterPro" id="IPR001750">
    <property type="entry name" value="ND/Mrp_TM"/>
</dbReference>
<feature type="transmembrane region" description="Helical" evidence="6">
    <location>
        <begin position="419"/>
        <end position="437"/>
    </location>
</feature>
<feature type="transmembrane region" description="Helical" evidence="6">
    <location>
        <begin position="246"/>
        <end position="265"/>
    </location>
</feature>
<dbReference type="EC" id="1.6.99.5" evidence="8"/>
<dbReference type="Pfam" id="PF00361">
    <property type="entry name" value="Proton_antipo_M"/>
    <property type="match status" value="1"/>
</dbReference>
<dbReference type="GO" id="GO:0012505">
    <property type="term" value="C:endomembrane system"/>
    <property type="evidence" value="ECO:0007669"/>
    <property type="project" value="UniProtKB-SubCell"/>
</dbReference>
<keyword evidence="3 6" id="KW-1133">Transmembrane helix</keyword>